<dbReference type="OrthoDB" id="3362787at2"/>
<sequence length="166" mass="18714">MRAIVGQFLLGGRAFRARPVDANGQPTWMVGQLQHLVHEADSELRQELIELLLDYDWAAIVTNIHWTRYAADLDRRKYVFVCEVGTAHSLSNAHGARRYELTDEPDSGALWAYLWDSQAESLHVYAAAHGRWHHVATFVPAVLAAANPRMSADIEVRRQWALEAAA</sequence>
<comment type="caution">
    <text evidence="1">The sequence shown here is derived from an EMBL/GenBank/DDBJ whole genome shotgun (WGS) entry which is preliminary data.</text>
</comment>
<dbReference type="AlphaFoldDB" id="A0A2T0KPB2"/>
<evidence type="ECO:0000313" key="2">
    <source>
        <dbReference type="Proteomes" id="UP000239415"/>
    </source>
</evidence>
<keyword evidence="2" id="KW-1185">Reference proteome</keyword>
<name>A0A2T0KPB2_9ACTN</name>
<gene>
    <name evidence="1" type="ORF">CLV67_101294</name>
</gene>
<reference evidence="1 2" key="1">
    <citation type="submission" date="2018-03" db="EMBL/GenBank/DDBJ databases">
        <title>Genomic Encyclopedia of Archaeal and Bacterial Type Strains, Phase II (KMG-II): from individual species to whole genera.</title>
        <authorList>
            <person name="Goeker M."/>
        </authorList>
    </citation>
    <scope>NUCLEOTIDE SEQUENCE [LARGE SCALE GENOMIC DNA]</scope>
    <source>
        <strain evidence="1 2">DSM 43146</strain>
    </source>
</reference>
<dbReference type="EMBL" id="PVMZ01000001">
    <property type="protein sequence ID" value="PRX25577.1"/>
    <property type="molecule type" value="Genomic_DNA"/>
</dbReference>
<protein>
    <submittedName>
        <fullName evidence="1">Uncharacterized protein</fullName>
    </submittedName>
</protein>
<evidence type="ECO:0000313" key="1">
    <source>
        <dbReference type="EMBL" id="PRX25577.1"/>
    </source>
</evidence>
<dbReference type="Proteomes" id="UP000239415">
    <property type="component" value="Unassembled WGS sequence"/>
</dbReference>
<proteinExistence type="predicted"/>
<accession>A0A2T0KPB2</accession>
<organism evidence="1 2">
    <name type="scientific">Actinoplanes italicus</name>
    <dbReference type="NCBI Taxonomy" id="113567"/>
    <lineage>
        <taxon>Bacteria</taxon>
        <taxon>Bacillati</taxon>
        <taxon>Actinomycetota</taxon>
        <taxon>Actinomycetes</taxon>
        <taxon>Micromonosporales</taxon>
        <taxon>Micromonosporaceae</taxon>
        <taxon>Actinoplanes</taxon>
    </lineage>
</organism>
<dbReference type="RefSeq" id="WP_106315300.1">
    <property type="nucleotide sequence ID" value="NZ_BOMO01000024.1"/>
</dbReference>